<comment type="cofactor">
    <cofactor evidence="1">
        <name>Mg(2+)</name>
        <dbReference type="ChEBI" id="CHEBI:18420"/>
    </cofactor>
</comment>
<dbReference type="PANTHER" id="PTHR31609">
    <property type="entry name" value="YDJC DEACETYLASE FAMILY MEMBER"/>
    <property type="match status" value="1"/>
</dbReference>
<dbReference type="Proteomes" id="UP000632740">
    <property type="component" value="Unassembled WGS sequence"/>
</dbReference>
<dbReference type="SUPFAM" id="SSF88713">
    <property type="entry name" value="Glycoside hydrolase/deacetylase"/>
    <property type="match status" value="1"/>
</dbReference>
<keyword evidence="2" id="KW-0479">Metal-binding</keyword>
<dbReference type="RefSeq" id="WP_203749880.1">
    <property type="nucleotide sequence ID" value="NZ_BONK01000003.1"/>
</dbReference>
<dbReference type="EMBL" id="BONK01000003">
    <property type="protein sequence ID" value="GIG20466.1"/>
    <property type="molecule type" value="Genomic_DNA"/>
</dbReference>
<evidence type="ECO:0000256" key="3">
    <source>
        <dbReference type="ARBA" id="ARBA00022801"/>
    </source>
</evidence>
<dbReference type="AlphaFoldDB" id="A0A919U0I4"/>
<dbReference type="GO" id="GO:0016787">
    <property type="term" value="F:hydrolase activity"/>
    <property type="evidence" value="ECO:0007669"/>
    <property type="project" value="UniProtKB-KW"/>
</dbReference>
<keyword evidence="7" id="KW-1185">Reference proteome</keyword>
<evidence type="ECO:0000256" key="4">
    <source>
        <dbReference type="ARBA" id="ARBA00022842"/>
    </source>
</evidence>
<accession>A0A919U0I4</accession>
<evidence type="ECO:0000256" key="5">
    <source>
        <dbReference type="ARBA" id="ARBA00023277"/>
    </source>
</evidence>
<sequence length="283" mass="30104">MTRLLIVTADDLGLTVGVNEAVRRAHVDGVVTATSVLAVGRAFDDAAAMLRDLPALEVGAHLAIVGEDPPLLSAREVPTLVDATGRFPLSYRTVVARGLAGRIDPDDVRRELAAQLERVRGIGVPVTHLDTHQHTHLWPTVGKVVAELAVAAGVAAVRLPRSHRHGPLGLGVSVLAARTARTLQRAGRVSPGDYAGLDEAGRLDVARFGRTFDAVARRGAASVEINAHPSVPDDPDLGPFDWSYRWADELAMLTDPAVRRRIESAGYRLGGFTDLGPTDGRTT</sequence>
<keyword evidence="5" id="KW-0119">Carbohydrate metabolism</keyword>
<dbReference type="InterPro" id="IPR011330">
    <property type="entry name" value="Glyco_hydro/deAcase_b/a-brl"/>
</dbReference>
<evidence type="ECO:0000256" key="1">
    <source>
        <dbReference type="ARBA" id="ARBA00001946"/>
    </source>
</evidence>
<dbReference type="GO" id="GO:0019213">
    <property type="term" value="F:deacetylase activity"/>
    <property type="evidence" value="ECO:0007669"/>
    <property type="project" value="TreeGrafter"/>
</dbReference>
<organism evidence="6 7">
    <name type="scientific">Cellulomonas chitinilytica</name>
    <dbReference type="NCBI Taxonomy" id="398759"/>
    <lineage>
        <taxon>Bacteria</taxon>
        <taxon>Bacillati</taxon>
        <taxon>Actinomycetota</taxon>
        <taxon>Actinomycetes</taxon>
        <taxon>Micrococcales</taxon>
        <taxon>Cellulomonadaceae</taxon>
        <taxon>Cellulomonas</taxon>
    </lineage>
</organism>
<dbReference type="Gene3D" id="3.20.20.370">
    <property type="entry name" value="Glycoside hydrolase/deacetylase"/>
    <property type="match status" value="1"/>
</dbReference>
<dbReference type="GO" id="GO:0046872">
    <property type="term" value="F:metal ion binding"/>
    <property type="evidence" value="ECO:0007669"/>
    <property type="project" value="UniProtKB-KW"/>
</dbReference>
<name>A0A919U0I4_9CELL</name>
<dbReference type="GO" id="GO:0005975">
    <property type="term" value="P:carbohydrate metabolic process"/>
    <property type="evidence" value="ECO:0007669"/>
    <property type="project" value="InterPro"/>
</dbReference>
<comment type="caution">
    <text evidence="6">The sequence shown here is derived from an EMBL/GenBank/DDBJ whole genome shotgun (WGS) entry which is preliminary data.</text>
</comment>
<dbReference type="PANTHER" id="PTHR31609:SF1">
    <property type="entry name" value="CARBOHYDRATE DEACETYLASE"/>
    <property type="match status" value="1"/>
</dbReference>
<evidence type="ECO:0000313" key="6">
    <source>
        <dbReference type="EMBL" id="GIG20466.1"/>
    </source>
</evidence>
<evidence type="ECO:0000256" key="2">
    <source>
        <dbReference type="ARBA" id="ARBA00022723"/>
    </source>
</evidence>
<protein>
    <recommendedName>
        <fullName evidence="8">ChbG/HpnK family deacetylase</fullName>
    </recommendedName>
</protein>
<evidence type="ECO:0008006" key="8">
    <source>
        <dbReference type="Google" id="ProtNLM"/>
    </source>
</evidence>
<keyword evidence="3" id="KW-0378">Hydrolase</keyword>
<evidence type="ECO:0000313" key="7">
    <source>
        <dbReference type="Proteomes" id="UP000632740"/>
    </source>
</evidence>
<proteinExistence type="predicted"/>
<dbReference type="Pfam" id="PF04794">
    <property type="entry name" value="YdjC"/>
    <property type="match status" value="1"/>
</dbReference>
<gene>
    <name evidence="6" type="ORF">Cch01nite_11900</name>
</gene>
<dbReference type="InterPro" id="IPR006879">
    <property type="entry name" value="YdjC-like"/>
</dbReference>
<reference evidence="6" key="1">
    <citation type="submission" date="2021-01" db="EMBL/GenBank/DDBJ databases">
        <title>Whole genome shotgun sequence of Cellulomonas chitinilytica NBRC 110799.</title>
        <authorList>
            <person name="Komaki H."/>
            <person name="Tamura T."/>
        </authorList>
    </citation>
    <scope>NUCLEOTIDE SEQUENCE</scope>
    <source>
        <strain evidence="6">NBRC 110799</strain>
    </source>
</reference>
<keyword evidence="4" id="KW-0460">Magnesium</keyword>